<evidence type="ECO:0000256" key="7">
    <source>
        <dbReference type="ARBA" id="ARBA00023136"/>
    </source>
</evidence>
<dbReference type="GO" id="GO:0005886">
    <property type="term" value="C:plasma membrane"/>
    <property type="evidence" value="ECO:0007669"/>
    <property type="project" value="UniProtKB-SubCell"/>
</dbReference>
<comment type="similarity">
    <text evidence="8 9">Belongs to the TRAP transporter small permease family.</text>
</comment>
<evidence type="ECO:0000259" key="10">
    <source>
        <dbReference type="Pfam" id="PF04290"/>
    </source>
</evidence>
<evidence type="ECO:0000256" key="2">
    <source>
        <dbReference type="ARBA" id="ARBA00022448"/>
    </source>
</evidence>
<reference evidence="11 14" key="1">
    <citation type="submission" date="2018-11" db="EMBL/GenBank/DDBJ databases">
        <title>The genome of Variovorax sp T529.</title>
        <authorList>
            <person name="Gao J."/>
        </authorList>
    </citation>
    <scope>NUCLEOTIDE SEQUENCE [LARGE SCALE GENOMIC DNA]</scope>
    <source>
        <strain evidence="11 14">T529</strain>
    </source>
</reference>
<gene>
    <name evidence="11" type="ORF">EH244_10275</name>
    <name evidence="12" type="ORF">EJO66_05525</name>
</gene>
<dbReference type="GO" id="GO:0022857">
    <property type="term" value="F:transmembrane transporter activity"/>
    <property type="evidence" value="ECO:0007669"/>
    <property type="project" value="UniProtKB-UniRule"/>
</dbReference>
<dbReference type="EMBL" id="RQXU01000004">
    <property type="protein sequence ID" value="RRH89949.1"/>
    <property type="molecule type" value="Genomic_DNA"/>
</dbReference>
<comment type="subunit">
    <text evidence="9">The complex comprises the extracytoplasmic solute receptor protein and the two transmembrane proteins.</text>
</comment>
<dbReference type="InterPro" id="IPR055348">
    <property type="entry name" value="DctQ"/>
</dbReference>
<dbReference type="Proteomes" id="UP000271137">
    <property type="component" value="Unassembled WGS sequence"/>
</dbReference>
<dbReference type="InterPro" id="IPR007387">
    <property type="entry name" value="TRAP_DctQ"/>
</dbReference>
<keyword evidence="4 9" id="KW-0997">Cell inner membrane</keyword>
<keyword evidence="2 9" id="KW-0813">Transport</keyword>
<evidence type="ECO:0000256" key="4">
    <source>
        <dbReference type="ARBA" id="ARBA00022519"/>
    </source>
</evidence>
<keyword evidence="6 9" id="KW-1133">Transmembrane helix</keyword>
<name>A0A3P3EU65_9BURK</name>
<evidence type="ECO:0000313" key="12">
    <source>
        <dbReference type="EMBL" id="RSZ41386.1"/>
    </source>
</evidence>
<accession>A0A3P3EU65</accession>
<comment type="caution">
    <text evidence="11">The sequence shown here is derived from an EMBL/GenBank/DDBJ whole genome shotgun (WGS) entry which is preliminary data.</text>
</comment>
<feature type="transmembrane region" description="Helical" evidence="9">
    <location>
        <begin position="12"/>
        <end position="35"/>
    </location>
</feature>
<feature type="transmembrane region" description="Helical" evidence="9">
    <location>
        <begin position="86"/>
        <end position="103"/>
    </location>
</feature>
<comment type="function">
    <text evidence="9">Part of the tripartite ATP-independent periplasmic (TRAP) transport system.</text>
</comment>
<feature type="transmembrane region" description="Helical" evidence="9">
    <location>
        <begin position="123"/>
        <end position="144"/>
    </location>
</feature>
<dbReference type="GO" id="GO:0015740">
    <property type="term" value="P:C4-dicarboxylate transport"/>
    <property type="evidence" value="ECO:0007669"/>
    <property type="project" value="TreeGrafter"/>
</dbReference>
<dbReference type="PANTHER" id="PTHR35011:SF2">
    <property type="entry name" value="2,3-DIKETO-L-GULONATE TRAP TRANSPORTER SMALL PERMEASE PROTEIN YIAM"/>
    <property type="match status" value="1"/>
</dbReference>
<sequence length="186" mass="20405">MTRIFDGYCKLLDALIALALAIMVVLVFGNVVLRYAFNSGITVSEEVSRWLFVWVTFLGAVVAVKERAHLGTDFLVARLPVLGKKICLVVSHLLMLYATWLLFSGSLAQARINWDVEAPVTGASTAIFYASGIVFAASAAVFLLSDLVRALTGRLSEEELVMVQESEDLAQLQRDEAAERAAHDKR</sequence>
<evidence type="ECO:0000256" key="1">
    <source>
        <dbReference type="ARBA" id="ARBA00004429"/>
    </source>
</evidence>
<evidence type="ECO:0000313" key="13">
    <source>
        <dbReference type="Proteomes" id="UP000271137"/>
    </source>
</evidence>
<proteinExistence type="inferred from homology"/>
<evidence type="ECO:0000313" key="11">
    <source>
        <dbReference type="EMBL" id="RRH89949.1"/>
    </source>
</evidence>
<evidence type="ECO:0000256" key="9">
    <source>
        <dbReference type="RuleBase" id="RU369079"/>
    </source>
</evidence>
<dbReference type="Proteomes" id="UP000271590">
    <property type="component" value="Unassembled WGS sequence"/>
</dbReference>
<evidence type="ECO:0000313" key="14">
    <source>
        <dbReference type="Proteomes" id="UP000271590"/>
    </source>
</evidence>
<comment type="caution">
    <text evidence="9">Lacks conserved residue(s) required for the propagation of feature annotation.</text>
</comment>
<evidence type="ECO:0000256" key="8">
    <source>
        <dbReference type="ARBA" id="ARBA00038436"/>
    </source>
</evidence>
<dbReference type="Pfam" id="PF04290">
    <property type="entry name" value="DctQ"/>
    <property type="match status" value="1"/>
</dbReference>
<keyword evidence="3" id="KW-1003">Cell membrane</keyword>
<dbReference type="AlphaFoldDB" id="A0A3P3EU65"/>
<evidence type="ECO:0000256" key="3">
    <source>
        <dbReference type="ARBA" id="ARBA00022475"/>
    </source>
</evidence>
<evidence type="ECO:0000256" key="5">
    <source>
        <dbReference type="ARBA" id="ARBA00022692"/>
    </source>
</evidence>
<dbReference type="EMBL" id="RXFQ01000003">
    <property type="protein sequence ID" value="RSZ41386.1"/>
    <property type="molecule type" value="Genomic_DNA"/>
</dbReference>
<feature type="domain" description="Tripartite ATP-independent periplasmic transporters DctQ component" evidence="10">
    <location>
        <begin position="23"/>
        <end position="152"/>
    </location>
</feature>
<dbReference type="RefSeq" id="WP_124958282.1">
    <property type="nucleotide sequence ID" value="NZ_CBFHCE010000059.1"/>
</dbReference>
<evidence type="ECO:0000256" key="6">
    <source>
        <dbReference type="ARBA" id="ARBA00022989"/>
    </source>
</evidence>
<keyword evidence="7 9" id="KW-0472">Membrane</keyword>
<comment type="subcellular location">
    <subcellularLocation>
        <location evidence="1 9">Cell inner membrane</location>
        <topology evidence="1 9">Multi-pass membrane protein</topology>
    </subcellularLocation>
</comment>
<protein>
    <recommendedName>
        <fullName evidence="9">TRAP transporter small permease protein</fullName>
    </recommendedName>
</protein>
<dbReference type="PANTHER" id="PTHR35011">
    <property type="entry name" value="2,3-DIKETO-L-GULONATE TRAP TRANSPORTER SMALL PERMEASE PROTEIN YIAM"/>
    <property type="match status" value="1"/>
</dbReference>
<reference evidence="12 13" key="2">
    <citation type="submission" date="2018-12" db="EMBL/GenBank/DDBJ databases">
        <title>The genome sequences of strain 502.</title>
        <authorList>
            <person name="Gao J."/>
            <person name="Sun J."/>
        </authorList>
    </citation>
    <scope>NUCLEOTIDE SEQUENCE [LARGE SCALE GENOMIC DNA]</scope>
    <source>
        <strain evidence="12 13">502</strain>
    </source>
</reference>
<keyword evidence="5 9" id="KW-0812">Transmembrane</keyword>
<keyword evidence="13" id="KW-1185">Reference proteome</keyword>
<organism evidence="11 14">
    <name type="scientific">Variovorax beijingensis</name>
    <dbReference type="NCBI Taxonomy" id="2496117"/>
    <lineage>
        <taxon>Bacteria</taxon>
        <taxon>Pseudomonadati</taxon>
        <taxon>Pseudomonadota</taxon>
        <taxon>Betaproteobacteria</taxon>
        <taxon>Burkholderiales</taxon>
        <taxon>Comamonadaceae</taxon>
        <taxon>Variovorax</taxon>
    </lineage>
</organism>